<dbReference type="AlphaFoldDB" id="A0A6G0YVM8"/>
<evidence type="ECO:0000259" key="4">
    <source>
        <dbReference type="PROSITE" id="PS50020"/>
    </source>
</evidence>
<dbReference type="GO" id="GO:0005737">
    <property type="term" value="C:cytoplasm"/>
    <property type="evidence" value="ECO:0007669"/>
    <property type="project" value="TreeGrafter"/>
</dbReference>
<dbReference type="Pfam" id="PF00620">
    <property type="entry name" value="RhoGAP"/>
    <property type="match status" value="1"/>
</dbReference>
<gene>
    <name evidence="6" type="ORF">FWK35_00011366</name>
</gene>
<dbReference type="Pfam" id="PF00169">
    <property type="entry name" value="PH"/>
    <property type="match status" value="1"/>
</dbReference>
<proteinExistence type="predicted"/>
<dbReference type="InterPro" id="IPR050729">
    <property type="entry name" value="Rho-GAP"/>
</dbReference>
<evidence type="ECO:0000259" key="5">
    <source>
        <dbReference type="PROSITE" id="PS50238"/>
    </source>
</evidence>
<organism evidence="6 7">
    <name type="scientific">Aphis craccivora</name>
    <name type="common">Cowpea aphid</name>
    <dbReference type="NCBI Taxonomy" id="307492"/>
    <lineage>
        <taxon>Eukaryota</taxon>
        <taxon>Metazoa</taxon>
        <taxon>Ecdysozoa</taxon>
        <taxon>Arthropoda</taxon>
        <taxon>Hexapoda</taxon>
        <taxon>Insecta</taxon>
        <taxon>Pterygota</taxon>
        <taxon>Neoptera</taxon>
        <taxon>Paraneoptera</taxon>
        <taxon>Hemiptera</taxon>
        <taxon>Sternorrhyncha</taxon>
        <taxon>Aphidomorpha</taxon>
        <taxon>Aphidoidea</taxon>
        <taxon>Aphididae</taxon>
        <taxon>Aphidini</taxon>
        <taxon>Aphis</taxon>
        <taxon>Aphis</taxon>
    </lineage>
</organism>
<dbReference type="GO" id="GO:0005096">
    <property type="term" value="F:GTPase activator activity"/>
    <property type="evidence" value="ECO:0007669"/>
    <property type="project" value="UniProtKB-KW"/>
</dbReference>
<dbReference type="PROSITE" id="PS50003">
    <property type="entry name" value="PH_DOMAIN"/>
    <property type="match status" value="1"/>
</dbReference>
<dbReference type="PROSITE" id="PS01159">
    <property type="entry name" value="WW_DOMAIN_1"/>
    <property type="match status" value="1"/>
</dbReference>
<dbReference type="PANTHER" id="PTHR23176:SF129">
    <property type="entry name" value="RHO GTPASE ACTIVATING PROTEIN AT 16F, ISOFORM E-RELATED"/>
    <property type="match status" value="1"/>
</dbReference>
<dbReference type="InterPro" id="IPR008936">
    <property type="entry name" value="Rho_GTPase_activation_prot"/>
</dbReference>
<sequence>MEADVVRWLQCLRHTVAEELEPWNLFSVYRDSVLDSTIDSLFDFDSTTSASDFEYYRMDRQPDDADDSVSFAEHNDGILPHSTSATFPNHEICISFRPKWSDIMAWKNELMDSALDGISSEDEQWLSSKDFKGRSYYYEENSNESSWTLPETSNNNASNASPSSLKLDLEDSSSSLKSNKSNSEKNDSLDTKSPSSSTVNKNWPQLWDGHMCVLKEGPLNRTKITENGKRLRKNWTISHVILTELFLLFFKDAKSFVAMKNGSGRPELCVDLNGALVYPADKVSSRKNVYVISTVLGTQVLFQNECNVQAQSWLYAIQAVISNLPCNFDRCPRFPNTRTNDLLDTDKKNKLNRNKSLKLKAKDGGSMEDLTSNVERQTKIKNRLRKFFHRRPTMESLVKKGIWKDENAFGCFLEHVVGTDQPRIPAFVQRCVAAIEISEDNLKTDGLYRASGNLSQVQKIRLQVDQNNLSVIDQEEDVHVLTGALKLFFRELKEPLIPYHAFRKAISAGTSHSRKDKLLHFRDITKSLPGPNYDTLKFLLIHLLKVTSYKEFNRMHIPNLAIVFGPTLMWPETESTNMAIDLMQQNMVIEALLVDFDNIFK</sequence>
<feature type="domain" description="PH" evidence="3">
    <location>
        <begin position="212"/>
        <end position="322"/>
    </location>
</feature>
<dbReference type="InterPro" id="IPR011993">
    <property type="entry name" value="PH-like_dom_sf"/>
</dbReference>
<dbReference type="PROSITE" id="PS50238">
    <property type="entry name" value="RHOGAP"/>
    <property type="match status" value="1"/>
</dbReference>
<comment type="caution">
    <text evidence="6">The sequence shown here is derived from an EMBL/GenBank/DDBJ whole genome shotgun (WGS) entry which is preliminary data.</text>
</comment>
<evidence type="ECO:0000256" key="2">
    <source>
        <dbReference type="SAM" id="MobiDB-lite"/>
    </source>
</evidence>
<dbReference type="InterPro" id="IPR001202">
    <property type="entry name" value="WW_dom"/>
</dbReference>
<feature type="domain" description="WW" evidence="4">
    <location>
        <begin position="119"/>
        <end position="152"/>
    </location>
</feature>
<reference evidence="6 7" key="1">
    <citation type="submission" date="2019-08" db="EMBL/GenBank/DDBJ databases">
        <title>Whole genome of Aphis craccivora.</title>
        <authorList>
            <person name="Voronova N.V."/>
            <person name="Shulinski R.S."/>
            <person name="Bandarenka Y.V."/>
            <person name="Zhorov D.G."/>
            <person name="Warner D."/>
        </authorList>
    </citation>
    <scope>NUCLEOTIDE SEQUENCE [LARGE SCALE GENOMIC DNA]</scope>
    <source>
        <strain evidence="6">180601</strain>
        <tissue evidence="6">Whole Body</tissue>
    </source>
</reference>
<name>A0A6G0YVM8_APHCR</name>
<dbReference type="PANTHER" id="PTHR23176">
    <property type="entry name" value="RHO/RAC/CDC GTPASE-ACTIVATING PROTEIN"/>
    <property type="match status" value="1"/>
</dbReference>
<dbReference type="PROSITE" id="PS50020">
    <property type="entry name" value="WW_DOMAIN_2"/>
    <property type="match status" value="1"/>
</dbReference>
<dbReference type="SUPFAM" id="SSF50729">
    <property type="entry name" value="PH domain-like"/>
    <property type="match status" value="1"/>
</dbReference>
<protein>
    <submittedName>
        <fullName evidence="6">Rho GTPase-activating protein 15-like</fullName>
    </submittedName>
</protein>
<feature type="domain" description="Rho-GAP" evidence="5">
    <location>
        <begin position="411"/>
        <end position="600"/>
    </location>
</feature>
<dbReference type="CDD" id="cd13233">
    <property type="entry name" value="PH_ARHGAP9-like"/>
    <property type="match status" value="1"/>
</dbReference>
<dbReference type="InterPro" id="IPR036020">
    <property type="entry name" value="WW_dom_sf"/>
</dbReference>
<keyword evidence="1" id="KW-0343">GTPase activation</keyword>
<feature type="compositionally biased region" description="Polar residues" evidence="2">
    <location>
        <begin position="191"/>
        <end position="202"/>
    </location>
</feature>
<dbReference type="OrthoDB" id="79452at2759"/>
<dbReference type="InterPro" id="IPR000198">
    <property type="entry name" value="RhoGAP_dom"/>
</dbReference>
<dbReference type="SMART" id="SM00233">
    <property type="entry name" value="PH"/>
    <property type="match status" value="1"/>
</dbReference>
<evidence type="ECO:0000259" key="3">
    <source>
        <dbReference type="PROSITE" id="PS50003"/>
    </source>
</evidence>
<dbReference type="GO" id="GO:0007165">
    <property type="term" value="P:signal transduction"/>
    <property type="evidence" value="ECO:0007669"/>
    <property type="project" value="InterPro"/>
</dbReference>
<keyword evidence="7" id="KW-1185">Reference proteome</keyword>
<dbReference type="FunFam" id="1.10.555.10:FF:000071">
    <property type="entry name" value="Rho GTPase activating protein 27"/>
    <property type="match status" value="1"/>
</dbReference>
<dbReference type="Gene3D" id="1.10.555.10">
    <property type="entry name" value="Rho GTPase activation protein"/>
    <property type="match status" value="1"/>
</dbReference>
<feature type="compositionally biased region" description="Low complexity" evidence="2">
    <location>
        <begin position="153"/>
        <end position="181"/>
    </location>
</feature>
<dbReference type="EMBL" id="VUJU01002270">
    <property type="protein sequence ID" value="KAF0761901.1"/>
    <property type="molecule type" value="Genomic_DNA"/>
</dbReference>
<dbReference type="Proteomes" id="UP000478052">
    <property type="component" value="Unassembled WGS sequence"/>
</dbReference>
<dbReference type="SUPFAM" id="SSF48350">
    <property type="entry name" value="GTPase activation domain, GAP"/>
    <property type="match status" value="1"/>
</dbReference>
<accession>A0A6G0YVM8</accession>
<dbReference type="SMART" id="SM00324">
    <property type="entry name" value="RhoGAP"/>
    <property type="match status" value="1"/>
</dbReference>
<evidence type="ECO:0000313" key="7">
    <source>
        <dbReference type="Proteomes" id="UP000478052"/>
    </source>
</evidence>
<dbReference type="InterPro" id="IPR001849">
    <property type="entry name" value="PH_domain"/>
</dbReference>
<dbReference type="Gene3D" id="2.30.29.30">
    <property type="entry name" value="Pleckstrin-homology domain (PH domain)/Phosphotyrosine-binding domain (PTB)"/>
    <property type="match status" value="1"/>
</dbReference>
<evidence type="ECO:0000313" key="6">
    <source>
        <dbReference type="EMBL" id="KAF0761901.1"/>
    </source>
</evidence>
<dbReference type="SUPFAM" id="SSF51045">
    <property type="entry name" value="WW domain"/>
    <property type="match status" value="1"/>
</dbReference>
<feature type="region of interest" description="Disordered" evidence="2">
    <location>
        <begin position="145"/>
        <end position="202"/>
    </location>
</feature>
<evidence type="ECO:0000256" key="1">
    <source>
        <dbReference type="ARBA" id="ARBA00022468"/>
    </source>
</evidence>